<dbReference type="InterPro" id="IPR019575">
    <property type="entry name" value="Nuop51_4Fe4S-bd"/>
</dbReference>
<name>A0A6V8PD96_9ACTN</name>
<accession>A0A6V8PD96</accession>
<dbReference type="Proteomes" id="UP000588083">
    <property type="component" value="Unassembled WGS sequence"/>
</dbReference>
<keyword evidence="1" id="KW-0479">Metal-binding</keyword>
<dbReference type="SUPFAM" id="SSF140490">
    <property type="entry name" value="Nqo1C-terminal domain-like"/>
    <property type="match status" value="1"/>
</dbReference>
<dbReference type="AlphaFoldDB" id="A0A6V8PD96"/>
<gene>
    <name evidence="5" type="ORF">HKBW3S34_00534</name>
</gene>
<protein>
    <submittedName>
        <fullName evidence="5">NADP-reducing hydrogenase subunit HndC</fullName>
    </submittedName>
</protein>
<dbReference type="SMART" id="SM00928">
    <property type="entry name" value="NADH_4Fe-4S"/>
    <property type="match status" value="1"/>
</dbReference>
<dbReference type="InterPro" id="IPR037207">
    <property type="entry name" value="Nuop51_4Fe4S-bd_sf"/>
</dbReference>
<keyword evidence="6" id="KW-1185">Reference proteome</keyword>
<evidence type="ECO:0000259" key="4">
    <source>
        <dbReference type="SMART" id="SM00928"/>
    </source>
</evidence>
<evidence type="ECO:0000256" key="2">
    <source>
        <dbReference type="ARBA" id="ARBA00023004"/>
    </source>
</evidence>
<evidence type="ECO:0000313" key="6">
    <source>
        <dbReference type="Proteomes" id="UP000588083"/>
    </source>
</evidence>
<keyword evidence="3" id="KW-0411">Iron-sulfur</keyword>
<dbReference type="RefSeq" id="WP_176237887.1">
    <property type="nucleotide sequence ID" value="NZ_BLRZ01000016.1"/>
</dbReference>
<dbReference type="GO" id="GO:0046872">
    <property type="term" value="F:metal ion binding"/>
    <property type="evidence" value="ECO:0007669"/>
    <property type="project" value="UniProtKB-KW"/>
</dbReference>
<proteinExistence type="predicted"/>
<dbReference type="PANTHER" id="PTHR43578">
    <property type="entry name" value="NADH-QUINONE OXIDOREDUCTASE SUBUNIT F"/>
    <property type="match status" value="1"/>
</dbReference>
<comment type="caution">
    <text evidence="5">The sequence shown here is derived from an EMBL/GenBank/DDBJ whole genome shotgun (WGS) entry which is preliminary data.</text>
</comment>
<dbReference type="GO" id="GO:0051539">
    <property type="term" value="F:4 iron, 4 sulfur cluster binding"/>
    <property type="evidence" value="ECO:0007669"/>
    <property type="project" value="InterPro"/>
</dbReference>
<dbReference type="EMBL" id="BLRZ01000016">
    <property type="protein sequence ID" value="GFP29614.1"/>
    <property type="molecule type" value="Genomic_DNA"/>
</dbReference>
<dbReference type="Pfam" id="PF10589">
    <property type="entry name" value="NADH_4Fe-4S"/>
    <property type="match status" value="1"/>
</dbReference>
<dbReference type="Gene3D" id="1.20.1440.230">
    <property type="entry name" value="NADH-ubiquinone oxidoreductase 51kDa subunit, iron-sulphur binding domain"/>
    <property type="match status" value="1"/>
</dbReference>
<organism evidence="5 6">
    <name type="scientific">Candidatus Hakubella thermalkaliphila</name>
    <dbReference type="NCBI Taxonomy" id="2754717"/>
    <lineage>
        <taxon>Bacteria</taxon>
        <taxon>Bacillati</taxon>
        <taxon>Actinomycetota</taxon>
        <taxon>Actinomycetota incertae sedis</taxon>
        <taxon>Candidatus Hakubellales</taxon>
        <taxon>Candidatus Hakubellaceae</taxon>
        <taxon>Candidatus Hakubella</taxon>
    </lineage>
</organism>
<dbReference type="PANTHER" id="PTHR43578:SF3">
    <property type="entry name" value="NADH-QUINONE OXIDOREDUCTASE SUBUNIT F"/>
    <property type="match status" value="1"/>
</dbReference>
<evidence type="ECO:0000313" key="5">
    <source>
        <dbReference type="EMBL" id="GFP29614.1"/>
    </source>
</evidence>
<evidence type="ECO:0000256" key="1">
    <source>
        <dbReference type="ARBA" id="ARBA00022723"/>
    </source>
</evidence>
<feature type="domain" description="NADH-ubiquinone oxidoreductase 51kDa subunit iron-sulphur binding" evidence="4">
    <location>
        <begin position="15"/>
        <end position="60"/>
    </location>
</feature>
<sequence length="112" mass="12960">MESIKEAENKTCQVQKSLEFFSHFLQDKMCGKCLPCMYGTEQIIEILQKLIQGEGEENDTHLLRLISSGLEETVRCKHGRDAAAVLTSSLLFEEKYQEHWEEKRCSSRVSFQ</sequence>
<keyword evidence="2" id="KW-0408">Iron</keyword>
<evidence type="ECO:0000256" key="3">
    <source>
        <dbReference type="ARBA" id="ARBA00023014"/>
    </source>
</evidence>
<reference evidence="5 6" key="1">
    <citation type="journal article" date="2020" name="Front. Microbiol.">
        <title>Single-cell genomics of novel Actinobacteria with the Wood-Ljungdahl pathway discovered in a serpentinizing system.</title>
        <authorList>
            <person name="Merino N."/>
            <person name="Kawai M."/>
            <person name="Boyd E.S."/>
            <person name="Colman D.R."/>
            <person name="McGlynn S.E."/>
            <person name="Nealson K.H."/>
            <person name="Kurokawa K."/>
            <person name="Hongoh Y."/>
        </authorList>
    </citation>
    <scope>NUCLEOTIDE SEQUENCE [LARGE SCALE GENOMIC DNA]</scope>
    <source>
        <strain evidence="5 6">S34</strain>
    </source>
</reference>